<dbReference type="Proteomes" id="UP000712281">
    <property type="component" value="Unassembled WGS sequence"/>
</dbReference>
<protein>
    <submittedName>
        <fullName evidence="2">Uncharacterized protein</fullName>
    </submittedName>
</protein>
<comment type="caution">
    <text evidence="2">The sequence shown here is derived from an EMBL/GenBank/DDBJ whole genome shotgun (WGS) entry which is preliminary data.</text>
</comment>
<feature type="compositionally biased region" description="Low complexity" evidence="1">
    <location>
        <begin position="34"/>
        <end position="43"/>
    </location>
</feature>
<gene>
    <name evidence="2" type="ORF">F2Q68_00036764</name>
</gene>
<proteinExistence type="predicted"/>
<accession>A0A8S9HAY7</accession>
<organism evidence="2 3">
    <name type="scientific">Brassica cretica</name>
    <name type="common">Mustard</name>
    <dbReference type="NCBI Taxonomy" id="69181"/>
    <lineage>
        <taxon>Eukaryota</taxon>
        <taxon>Viridiplantae</taxon>
        <taxon>Streptophyta</taxon>
        <taxon>Embryophyta</taxon>
        <taxon>Tracheophyta</taxon>
        <taxon>Spermatophyta</taxon>
        <taxon>Magnoliopsida</taxon>
        <taxon>eudicotyledons</taxon>
        <taxon>Gunneridae</taxon>
        <taxon>Pentapetalae</taxon>
        <taxon>rosids</taxon>
        <taxon>malvids</taxon>
        <taxon>Brassicales</taxon>
        <taxon>Brassicaceae</taxon>
        <taxon>Brassiceae</taxon>
        <taxon>Brassica</taxon>
    </lineage>
</organism>
<sequence length="49" mass="5492">MAANNTKRRTICRDENPRKLTGQKRVTVRELRFSSSSLSSAPPSKMPMG</sequence>
<reference evidence="2" key="1">
    <citation type="submission" date="2019-12" db="EMBL/GenBank/DDBJ databases">
        <title>Genome sequencing and annotation of Brassica cretica.</title>
        <authorList>
            <person name="Studholme D.J."/>
            <person name="Sarris P.F."/>
        </authorList>
    </citation>
    <scope>NUCLEOTIDE SEQUENCE</scope>
    <source>
        <strain evidence="2">PFS-001/15</strain>
        <tissue evidence="2">Leaf</tissue>
    </source>
</reference>
<feature type="region of interest" description="Disordered" evidence="1">
    <location>
        <begin position="1"/>
        <end position="49"/>
    </location>
</feature>
<feature type="compositionally biased region" description="Basic residues" evidence="1">
    <location>
        <begin position="1"/>
        <end position="10"/>
    </location>
</feature>
<dbReference type="AlphaFoldDB" id="A0A8S9HAY7"/>
<evidence type="ECO:0000256" key="1">
    <source>
        <dbReference type="SAM" id="MobiDB-lite"/>
    </source>
</evidence>
<evidence type="ECO:0000313" key="3">
    <source>
        <dbReference type="Proteomes" id="UP000712281"/>
    </source>
</evidence>
<dbReference type="EMBL" id="QGKW02001988">
    <property type="protein sequence ID" value="KAF2553402.1"/>
    <property type="molecule type" value="Genomic_DNA"/>
</dbReference>
<evidence type="ECO:0000313" key="2">
    <source>
        <dbReference type="EMBL" id="KAF2553402.1"/>
    </source>
</evidence>
<name>A0A8S9HAY7_BRACR</name>